<dbReference type="Gene3D" id="3.40.50.1820">
    <property type="entry name" value="alpha/beta hydrolase"/>
    <property type="match status" value="1"/>
</dbReference>
<keyword evidence="3" id="KW-1185">Reference proteome</keyword>
<evidence type="ECO:0000313" key="2">
    <source>
        <dbReference type="EMBL" id="NBG96920.1"/>
    </source>
</evidence>
<name>A0A845QFT1_9HYPH</name>
<dbReference type="AlphaFoldDB" id="A0A845QFT1"/>
<feature type="domain" description="AB hydrolase-1" evidence="1">
    <location>
        <begin position="22"/>
        <end position="133"/>
    </location>
</feature>
<comment type="caution">
    <text evidence="2">The sequence shown here is derived from an EMBL/GenBank/DDBJ whole genome shotgun (WGS) entry which is preliminary data.</text>
</comment>
<dbReference type="InterPro" id="IPR050471">
    <property type="entry name" value="AB_hydrolase"/>
</dbReference>
<evidence type="ECO:0000313" key="3">
    <source>
        <dbReference type="Proteomes" id="UP000470384"/>
    </source>
</evidence>
<dbReference type="PRINTS" id="PR00111">
    <property type="entry name" value="ABHYDROLASE"/>
</dbReference>
<dbReference type="PANTHER" id="PTHR43433">
    <property type="entry name" value="HYDROLASE, ALPHA/BETA FOLD FAMILY PROTEIN"/>
    <property type="match status" value="1"/>
</dbReference>
<dbReference type="EMBL" id="WXYQ01000012">
    <property type="protein sequence ID" value="NBG96920.1"/>
    <property type="molecule type" value="Genomic_DNA"/>
</dbReference>
<dbReference type="Proteomes" id="UP000470384">
    <property type="component" value="Unassembled WGS sequence"/>
</dbReference>
<evidence type="ECO:0000259" key="1">
    <source>
        <dbReference type="Pfam" id="PF00561"/>
    </source>
</evidence>
<dbReference type="GeneID" id="300654237"/>
<dbReference type="InterPro" id="IPR029058">
    <property type="entry name" value="AB_hydrolase_fold"/>
</dbReference>
<dbReference type="GO" id="GO:0046503">
    <property type="term" value="P:glycerolipid catabolic process"/>
    <property type="evidence" value="ECO:0007669"/>
    <property type="project" value="TreeGrafter"/>
</dbReference>
<dbReference type="OrthoDB" id="9792858at2"/>
<reference evidence="2 3" key="1">
    <citation type="journal article" date="2016" name="Int. J. Syst. Evol. Microbiol.">
        <title>Pyruvatibacter mobilis gen. nov., sp. nov., a marine bacterium from the culture broth of Picochlorum sp. 122.</title>
        <authorList>
            <person name="Wang G."/>
            <person name="Tang M."/>
            <person name="Wu H."/>
            <person name="Dai S."/>
            <person name="Li T."/>
            <person name="Chen C."/>
            <person name="He H."/>
            <person name="Fan J."/>
            <person name="Xiang W."/>
            <person name="Li X."/>
        </authorList>
    </citation>
    <scope>NUCLEOTIDE SEQUENCE [LARGE SCALE GENOMIC DNA]</scope>
    <source>
        <strain evidence="2 3">GYP-11</strain>
    </source>
</reference>
<protein>
    <submittedName>
        <fullName evidence="2">Alpha/beta fold hydrolase</fullName>
    </submittedName>
</protein>
<dbReference type="PANTHER" id="PTHR43433:SF5">
    <property type="entry name" value="AB HYDROLASE-1 DOMAIN-CONTAINING PROTEIN"/>
    <property type="match status" value="1"/>
</dbReference>
<dbReference type="Pfam" id="PF00561">
    <property type="entry name" value="Abhydrolase_1"/>
    <property type="match status" value="1"/>
</dbReference>
<dbReference type="RefSeq" id="WP_160588915.1">
    <property type="nucleotide sequence ID" value="NZ_BMHN01000001.1"/>
</dbReference>
<accession>A0A845QFT1</accession>
<dbReference type="GO" id="GO:0004806">
    <property type="term" value="F:triacylglycerol lipase activity"/>
    <property type="evidence" value="ECO:0007669"/>
    <property type="project" value="TreeGrafter"/>
</dbReference>
<gene>
    <name evidence="2" type="ORF">GTQ45_14365</name>
</gene>
<proteinExistence type="predicted"/>
<dbReference type="SUPFAM" id="SSF53474">
    <property type="entry name" value="alpha/beta-Hydrolases"/>
    <property type="match status" value="1"/>
</dbReference>
<dbReference type="InterPro" id="IPR000073">
    <property type="entry name" value="AB_hydrolase_1"/>
</dbReference>
<sequence length="275" mass="29988">MPVSTVNDIDIHWEMRGNVAGPRVLFIGGTGGDLRKTPNVFDGPLAKSAHVLTFDQRGLGRTSKPDGPYSMEDYADDAAGLMAALGWDDAHVIGVSFGGMVAQHLVARHPARVTRLVLCCTSPGGDGGSSYPLHEVAAMQEEERIRFMMPISDTRHTPAWQADNKELVEGLIRMQIDGEAPYRDEPRRAEGAFLQLDARRHHDAWDSLGAIRQDVLICGGKYDGIATPETQARLAERIPSATLRMYEGGHLFLLQDARAWADIISFVTGTPGDDA</sequence>
<keyword evidence="2" id="KW-0378">Hydrolase</keyword>
<organism evidence="2 3">
    <name type="scientific">Pyruvatibacter mobilis</name>
    <dbReference type="NCBI Taxonomy" id="1712261"/>
    <lineage>
        <taxon>Bacteria</taxon>
        <taxon>Pseudomonadati</taxon>
        <taxon>Pseudomonadota</taxon>
        <taxon>Alphaproteobacteria</taxon>
        <taxon>Hyphomicrobiales</taxon>
        <taxon>Parvibaculaceae</taxon>
        <taxon>Pyruvatibacter</taxon>
    </lineage>
</organism>